<feature type="signal peptide" evidence="1">
    <location>
        <begin position="1"/>
        <end position="19"/>
    </location>
</feature>
<protein>
    <submittedName>
        <fullName evidence="2">Uncharacterized protein</fullName>
    </submittedName>
</protein>
<feature type="chain" id="PRO_5036498591" evidence="1">
    <location>
        <begin position="20"/>
        <end position="79"/>
    </location>
</feature>
<dbReference type="Proteomes" id="UP000886998">
    <property type="component" value="Unassembled WGS sequence"/>
</dbReference>
<evidence type="ECO:0000313" key="2">
    <source>
        <dbReference type="EMBL" id="GFS45407.1"/>
    </source>
</evidence>
<sequence length="79" mass="8658">MNQHTLCLNVALLTLHAQANLKMIILPNLKPAGYPGLEMSFHEWNTFDKPAGELVPVAVDSCRNKSGSGQLLAPFSSFY</sequence>
<keyword evidence="3" id="KW-1185">Reference proteome</keyword>
<keyword evidence="1" id="KW-0732">Signal</keyword>
<comment type="caution">
    <text evidence="2">The sequence shown here is derived from an EMBL/GenBank/DDBJ whole genome shotgun (WGS) entry which is preliminary data.</text>
</comment>
<organism evidence="2 3">
    <name type="scientific">Trichonephila inaurata madagascariensis</name>
    <dbReference type="NCBI Taxonomy" id="2747483"/>
    <lineage>
        <taxon>Eukaryota</taxon>
        <taxon>Metazoa</taxon>
        <taxon>Ecdysozoa</taxon>
        <taxon>Arthropoda</taxon>
        <taxon>Chelicerata</taxon>
        <taxon>Arachnida</taxon>
        <taxon>Araneae</taxon>
        <taxon>Araneomorphae</taxon>
        <taxon>Entelegynae</taxon>
        <taxon>Araneoidea</taxon>
        <taxon>Nephilidae</taxon>
        <taxon>Trichonephila</taxon>
        <taxon>Trichonephila inaurata</taxon>
    </lineage>
</organism>
<dbReference type="AlphaFoldDB" id="A0A8X6JMX8"/>
<gene>
    <name evidence="2" type="ORF">TNIN_67621</name>
</gene>
<dbReference type="EMBL" id="BMAV01025861">
    <property type="protein sequence ID" value="GFS45407.1"/>
    <property type="molecule type" value="Genomic_DNA"/>
</dbReference>
<name>A0A8X6JMX8_9ARAC</name>
<evidence type="ECO:0000313" key="3">
    <source>
        <dbReference type="Proteomes" id="UP000886998"/>
    </source>
</evidence>
<reference evidence="2" key="1">
    <citation type="submission" date="2020-08" db="EMBL/GenBank/DDBJ databases">
        <title>Multicomponent nature underlies the extraordinary mechanical properties of spider dragline silk.</title>
        <authorList>
            <person name="Kono N."/>
            <person name="Nakamura H."/>
            <person name="Mori M."/>
            <person name="Yoshida Y."/>
            <person name="Ohtoshi R."/>
            <person name="Malay A.D."/>
            <person name="Moran D.A.P."/>
            <person name="Tomita M."/>
            <person name="Numata K."/>
            <person name="Arakawa K."/>
        </authorList>
    </citation>
    <scope>NUCLEOTIDE SEQUENCE</scope>
</reference>
<proteinExistence type="predicted"/>
<evidence type="ECO:0000256" key="1">
    <source>
        <dbReference type="SAM" id="SignalP"/>
    </source>
</evidence>
<accession>A0A8X6JMX8</accession>